<dbReference type="STRING" id="1121001.SAMN02745857_00927"/>
<organism evidence="1 2">
    <name type="scientific">Andreprevotia lacus DSM 23236</name>
    <dbReference type="NCBI Taxonomy" id="1121001"/>
    <lineage>
        <taxon>Bacteria</taxon>
        <taxon>Pseudomonadati</taxon>
        <taxon>Pseudomonadota</taxon>
        <taxon>Betaproteobacteria</taxon>
        <taxon>Neisseriales</taxon>
        <taxon>Chitinibacteraceae</taxon>
        <taxon>Andreprevotia</taxon>
    </lineage>
</organism>
<protein>
    <submittedName>
        <fullName evidence="1">Uncharacterized protein</fullName>
    </submittedName>
</protein>
<dbReference type="AlphaFoldDB" id="A0A1W1X8R7"/>
<gene>
    <name evidence="1" type="ORF">SAMN02745857_00927</name>
</gene>
<accession>A0A1W1X8R7</accession>
<evidence type="ECO:0000313" key="2">
    <source>
        <dbReference type="Proteomes" id="UP000192761"/>
    </source>
</evidence>
<dbReference type="Proteomes" id="UP000192761">
    <property type="component" value="Unassembled WGS sequence"/>
</dbReference>
<sequence>MIDGSATAARNIVEMMKRNYGRLQTQRQVALRDFGHLDLAAYQRFADRMTDLGFVQVADYEIPEVSNSPGSLIMPTVVRCFASGDGQIVAYYYQIKPHMGRRWRTLLRGLLNLRWIDAPLDFFGNLATREIVEFGTEFSQGDWVMTSTAQQAGMIGQPASYDQCFLPANTTPTALLERHRQRLAARLQTTPTLQFKPIRNFADVQALSARLNAIKNAHRAAIGWITREELLAFCKGNAEQADAVYAEVLKLRVADNAAR</sequence>
<evidence type="ECO:0000313" key="1">
    <source>
        <dbReference type="EMBL" id="SMC20375.1"/>
    </source>
</evidence>
<dbReference type="EMBL" id="FWXD01000004">
    <property type="protein sequence ID" value="SMC20375.1"/>
    <property type="molecule type" value="Genomic_DNA"/>
</dbReference>
<keyword evidence="2" id="KW-1185">Reference proteome</keyword>
<dbReference type="RefSeq" id="WP_084089388.1">
    <property type="nucleotide sequence ID" value="NZ_FWXD01000004.1"/>
</dbReference>
<proteinExistence type="predicted"/>
<name>A0A1W1X8R7_9NEIS</name>
<reference evidence="1 2" key="1">
    <citation type="submission" date="2017-04" db="EMBL/GenBank/DDBJ databases">
        <authorList>
            <person name="Afonso C.L."/>
            <person name="Miller P.J."/>
            <person name="Scott M.A."/>
            <person name="Spackman E."/>
            <person name="Goraichik I."/>
            <person name="Dimitrov K.M."/>
            <person name="Suarez D.L."/>
            <person name="Swayne D.E."/>
        </authorList>
    </citation>
    <scope>NUCLEOTIDE SEQUENCE [LARGE SCALE GENOMIC DNA]</scope>
    <source>
        <strain evidence="1 2">DSM 23236</strain>
    </source>
</reference>